<dbReference type="Pfam" id="PF02469">
    <property type="entry name" value="Fasciclin"/>
    <property type="match status" value="2"/>
</dbReference>
<sequence>MLPNRTFKVVLFSSQVNVTASGYGKKDQYNSGYAVQPAYPSQSVDLLTAIRKNGFTTFVDLIVKAGLEETFSANRPFVVLAPTNEAFAAIDPAVLAALLKDIYLLRDILRYHLVLFRQPCSLVSSIFVELTINTALGEVVRFNVYRNKGPSFATEDIATANGVPLLRAIPTGKSIIYPIEKVLNPQDVSPNNTVINFLRSNKDFSIFLSVFEVLGLAENNFKARPKTTFVPTNAAFKALPPGVLDSIFADPDKLIVLLNTHIASGTFYTAGLTDGPLTVLAGIQVDINVTPYGITVGNAKIIEPDITVFEGVVHVISSVIQAEETCFNRMY</sequence>
<name>A0ABR0AFF0_9CRUS</name>
<protein>
    <recommendedName>
        <fullName evidence="1">FAS1 domain-containing protein</fullName>
    </recommendedName>
</protein>
<accession>A0ABR0AFF0</accession>
<reference evidence="2 3" key="1">
    <citation type="journal article" date="2023" name="Nucleic Acids Res.">
        <title>The hologenome of Daphnia magna reveals possible DNA methylation and microbiome-mediated evolution of the host genome.</title>
        <authorList>
            <person name="Chaturvedi A."/>
            <person name="Li X."/>
            <person name="Dhandapani V."/>
            <person name="Marshall H."/>
            <person name="Kissane S."/>
            <person name="Cuenca-Cambronero M."/>
            <person name="Asole G."/>
            <person name="Calvet F."/>
            <person name="Ruiz-Romero M."/>
            <person name="Marangio P."/>
            <person name="Guigo R."/>
            <person name="Rago D."/>
            <person name="Mirbahai L."/>
            <person name="Eastwood N."/>
            <person name="Colbourne J.K."/>
            <person name="Zhou J."/>
            <person name="Mallon E."/>
            <person name="Orsini L."/>
        </authorList>
    </citation>
    <scope>NUCLEOTIDE SEQUENCE [LARGE SCALE GENOMIC DNA]</scope>
    <source>
        <strain evidence="2">LRV0_1</strain>
    </source>
</reference>
<dbReference type="PROSITE" id="PS50213">
    <property type="entry name" value="FAS1"/>
    <property type="match status" value="2"/>
</dbReference>
<evidence type="ECO:0000259" key="1">
    <source>
        <dbReference type="PROSITE" id="PS50213"/>
    </source>
</evidence>
<dbReference type="SMART" id="SM00554">
    <property type="entry name" value="FAS1"/>
    <property type="match status" value="2"/>
</dbReference>
<proteinExistence type="predicted"/>
<dbReference type="SUPFAM" id="SSF82153">
    <property type="entry name" value="FAS1 domain"/>
    <property type="match status" value="2"/>
</dbReference>
<dbReference type="Gene3D" id="2.30.180.10">
    <property type="entry name" value="FAS1 domain"/>
    <property type="match status" value="2"/>
</dbReference>
<gene>
    <name evidence="2" type="ORF">OUZ56_009184</name>
</gene>
<comment type="caution">
    <text evidence="2">The sequence shown here is derived from an EMBL/GenBank/DDBJ whole genome shotgun (WGS) entry which is preliminary data.</text>
</comment>
<feature type="domain" description="FAS1" evidence="1">
    <location>
        <begin position="42"/>
        <end position="183"/>
    </location>
</feature>
<organism evidence="2 3">
    <name type="scientific">Daphnia magna</name>
    <dbReference type="NCBI Taxonomy" id="35525"/>
    <lineage>
        <taxon>Eukaryota</taxon>
        <taxon>Metazoa</taxon>
        <taxon>Ecdysozoa</taxon>
        <taxon>Arthropoda</taxon>
        <taxon>Crustacea</taxon>
        <taxon>Branchiopoda</taxon>
        <taxon>Diplostraca</taxon>
        <taxon>Cladocera</taxon>
        <taxon>Anomopoda</taxon>
        <taxon>Daphniidae</taxon>
        <taxon>Daphnia</taxon>
    </lineage>
</organism>
<dbReference type="PANTHER" id="PTHR10900:SF120">
    <property type="entry name" value="MUCIN-5AC-RELATED"/>
    <property type="match status" value="1"/>
</dbReference>
<dbReference type="EMBL" id="JAOYFB010000037">
    <property type="protein sequence ID" value="KAK4023784.1"/>
    <property type="molecule type" value="Genomic_DNA"/>
</dbReference>
<keyword evidence="3" id="KW-1185">Reference proteome</keyword>
<evidence type="ECO:0000313" key="3">
    <source>
        <dbReference type="Proteomes" id="UP001234178"/>
    </source>
</evidence>
<dbReference type="Proteomes" id="UP001234178">
    <property type="component" value="Unassembled WGS sequence"/>
</dbReference>
<dbReference type="InterPro" id="IPR000782">
    <property type="entry name" value="FAS1_domain"/>
</dbReference>
<evidence type="ECO:0000313" key="2">
    <source>
        <dbReference type="EMBL" id="KAK4023784.1"/>
    </source>
</evidence>
<dbReference type="PANTHER" id="PTHR10900">
    <property type="entry name" value="PERIOSTIN-RELATED"/>
    <property type="match status" value="1"/>
</dbReference>
<dbReference type="InterPro" id="IPR050904">
    <property type="entry name" value="Adhesion/Biosynth-related"/>
</dbReference>
<dbReference type="InterPro" id="IPR036378">
    <property type="entry name" value="FAS1_dom_sf"/>
</dbReference>
<feature type="domain" description="FAS1" evidence="1">
    <location>
        <begin position="191"/>
        <end position="320"/>
    </location>
</feature>